<dbReference type="Pfam" id="PF12792">
    <property type="entry name" value="CSS-motif"/>
    <property type="match status" value="1"/>
</dbReference>
<dbReference type="InterPro" id="IPR024744">
    <property type="entry name" value="CSS-motif_dom"/>
</dbReference>
<gene>
    <name evidence="3" type="ORF">OH818_05585</name>
</gene>
<evidence type="ECO:0000313" key="3">
    <source>
        <dbReference type="EMBL" id="WAP69688.1"/>
    </source>
</evidence>
<name>A0ABY7C4I5_9HYPH</name>
<sequence length="223" mass="24896">MARSIVNLVSRKRQQVVVFVGGLLTFILLLVLVAWFAQHVTDAVLVGETRQLLQPLDDRRDSIYTALNLLEKNANAEPCSPLFHKQMQRIALLPDGLHEFAYVGNEGIACSVTQGRLSSPMPLGEPDTVFSGRGDEVQFWGARDLTGLGFSGLVGSVIKRGRFAVLYPKPQGDLRAPDWLVYEWGMTDVSGRYWSRGSCPRGWCMSADLRRSPRLIRLPRRAV</sequence>
<feature type="domain" description="Putative cyclic diguanylate phosphodiesterase CSS motif-containing" evidence="2">
    <location>
        <begin position="65"/>
        <end position="140"/>
    </location>
</feature>
<protein>
    <submittedName>
        <fullName evidence="3">CSS-motif domain-containing protein</fullName>
    </submittedName>
</protein>
<feature type="transmembrane region" description="Helical" evidence="1">
    <location>
        <begin position="16"/>
        <end position="37"/>
    </location>
</feature>
<organism evidence="3 4">
    <name type="scientific">Jiella pelagia</name>
    <dbReference type="NCBI Taxonomy" id="2986949"/>
    <lineage>
        <taxon>Bacteria</taxon>
        <taxon>Pseudomonadati</taxon>
        <taxon>Pseudomonadota</taxon>
        <taxon>Alphaproteobacteria</taxon>
        <taxon>Hyphomicrobiales</taxon>
        <taxon>Aurantimonadaceae</taxon>
        <taxon>Jiella</taxon>
    </lineage>
</organism>
<keyword evidence="4" id="KW-1185">Reference proteome</keyword>
<evidence type="ECO:0000259" key="2">
    <source>
        <dbReference type="Pfam" id="PF12792"/>
    </source>
</evidence>
<dbReference type="RefSeq" id="WP_268882123.1">
    <property type="nucleotide sequence ID" value="NZ_CP114029.1"/>
</dbReference>
<dbReference type="EMBL" id="CP114029">
    <property type="protein sequence ID" value="WAP69688.1"/>
    <property type="molecule type" value="Genomic_DNA"/>
</dbReference>
<dbReference type="Proteomes" id="UP001164020">
    <property type="component" value="Chromosome"/>
</dbReference>
<keyword evidence="1" id="KW-0812">Transmembrane</keyword>
<reference evidence="3" key="1">
    <citation type="submission" date="2022-12" db="EMBL/GenBank/DDBJ databases">
        <title>Jiella pelagia sp. nov., isolated from phosphonate enriched culture of Northwest Pacific surface seawater.</title>
        <authorList>
            <person name="Shin D.Y."/>
            <person name="Hwang C.Y."/>
        </authorList>
    </citation>
    <scope>NUCLEOTIDE SEQUENCE</scope>
    <source>
        <strain evidence="3">HL-NP1</strain>
    </source>
</reference>
<accession>A0ABY7C4I5</accession>
<evidence type="ECO:0000313" key="4">
    <source>
        <dbReference type="Proteomes" id="UP001164020"/>
    </source>
</evidence>
<keyword evidence="1" id="KW-1133">Transmembrane helix</keyword>
<proteinExistence type="predicted"/>
<keyword evidence="1" id="KW-0472">Membrane</keyword>
<evidence type="ECO:0000256" key="1">
    <source>
        <dbReference type="SAM" id="Phobius"/>
    </source>
</evidence>